<sequence length="128" mass="14384">MQKRSIEQIPLFGLGRFFGGTLRRTSAPLFPTLLLEFLVQPFGGVVDARGRSYVGEREGKLNKGIEKIKNQSDCISDDSSEENSEDVVLPHEVDVFVENEDEEGINDSTDDDDEFVFMTGSNQYYGPR</sequence>
<evidence type="ECO:0000313" key="1">
    <source>
        <dbReference type="EMBL" id="GFQ83916.1"/>
    </source>
</evidence>
<protein>
    <submittedName>
        <fullName evidence="1">Uncharacterized protein</fullName>
    </submittedName>
</protein>
<reference evidence="1" key="1">
    <citation type="submission" date="2020-07" db="EMBL/GenBank/DDBJ databases">
        <title>Multicomponent nature underlies the extraordinary mechanical properties of spider dragline silk.</title>
        <authorList>
            <person name="Kono N."/>
            <person name="Nakamura H."/>
            <person name="Mori M."/>
            <person name="Yoshida Y."/>
            <person name="Ohtoshi R."/>
            <person name="Malay A.D."/>
            <person name="Moran D.A.P."/>
            <person name="Tomita M."/>
            <person name="Numata K."/>
            <person name="Arakawa K."/>
        </authorList>
    </citation>
    <scope>NUCLEOTIDE SEQUENCE</scope>
</reference>
<gene>
    <name evidence="1" type="ORF">TNCT_289921</name>
</gene>
<comment type="caution">
    <text evidence="1">The sequence shown here is derived from an EMBL/GenBank/DDBJ whole genome shotgun (WGS) entry which is preliminary data.</text>
</comment>
<name>A0A8X6KTP1_TRICU</name>
<dbReference type="AlphaFoldDB" id="A0A8X6KTP1"/>
<organism evidence="1 2">
    <name type="scientific">Trichonephila clavata</name>
    <name type="common">Joro spider</name>
    <name type="synonym">Nephila clavata</name>
    <dbReference type="NCBI Taxonomy" id="2740835"/>
    <lineage>
        <taxon>Eukaryota</taxon>
        <taxon>Metazoa</taxon>
        <taxon>Ecdysozoa</taxon>
        <taxon>Arthropoda</taxon>
        <taxon>Chelicerata</taxon>
        <taxon>Arachnida</taxon>
        <taxon>Araneae</taxon>
        <taxon>Araneomorphae</taxon>
        <taxon>Entelegynae</taxon>
        <taxon>Araneoidea</taxon>
        <taxon>Nephilidae</taxon>
        <taxon>Trichonephila</taxon>
    </lineage>
</organism>
<evidence type="ECO:0000313" key="2">
    <source>
        <dbReference type="Proteomes" id="UP000887116"/>
    </source>
</evidence>
<accession>A0A8X6KTP1</accession>
<proteinExistence type="predicted"/>
<keyword evidence="2" id="KW-1185">Reference proteome</keyword>
<dbReference type="EMBL" id="BMAO01012781">
    <property type="protein sequence ID" value="GFQ83916.1"/>
    <property type="molecule type" value="Genomic_DNA"/>
</dbReference>
<dbReference type="Proteomes" id="UP000887116">
    <property type="component" value="Unassembled WGS sequence"/>
</dbReference>